<dbReference type="STRING" id="947166.A0A1D1VSE3"/>
<evidence type="ECO:0000256" key="3">
    <source>
        <dbReference type="ARBA" id="ARBA00006958"/>
    </source>
</evidence>
<evidence type="ECO:0000256" key="4">
    <source>
        <dbReference type="ARBA" id="ARBA00022722"/>
    </source>
</evidence>
<organism evidence="9 10">
    <name type="scientific">Ramazzottius varieornatus</name>
    <name type="common">Water bear</name>
    <name type="synonym">Tardigrade</name>
    <dbReference type="NCBI Taxonomy" id="947166"/>
    <lineage>
        <taxon>Eukaryota</taxon>
        <taxon>Metazoa</taxon>
        <taxon>Ecdysozoa</taxon>
        <taxon>Tardigrada</taxon>
        <taxon>Eutardigrada</taxon>
        <taxon>Parachela</taxon>
        <taxon>Hypsibioidea</taxon>
        <taxon>Ramazzottiidae</taxon>
        <taxon>Ramazzottius</taxon>
    </lineage>
</organism>
<comment type="subcellular location">
    <subcellularLocation>
        <location evidence="2">Nucleus</location>
    </subcellularLocation>
</comment>
<gene>
    <name evidence="9" type="primary">RvY_13186-1</name>
    <name evidence="9" type="synonym">RvY_13186.1</name>
    <name evidence="9" type="ORF">RvY_13186</name>
</gene>
<keyword evidence="4" id="KW-0540">Nuclease</keyword>
<dbReference type="InterPro" id="IPR027806">
    <property type="entry name" value="HARBI1_dom"/>
</dbReference>
<dbReference type="AlphaFoldDB" id="A0A1D1VSE3"/>
<dbReference type="InterPro" id="IPR045249">
    <property type="entry name" value="HARBI1-like"/>
</dbReference>
<dbReference type="GO" id="GO:0046872">
    <property type="term" value="F:metal ion binding"/>
    <property type="evidence" value="ECO:0007669"/>
    <property type="project" value="UniProtKB-KW"/>
</dbReference>
<evidence type="ECO:0000256" key="2">
    <source>
        <dbReference type="ARBA" id="ARBA00004123"/>
    </source>
</evidence>
<dbReference type="GO" id="GO:0004518">
    <property type="term" value="F:nuclease activity"/>
    <property type="evidence" value="ECO:0007669"/>
    <property type="project" value="UniProtKB-KW"/>
</dbReference>
<evidence type="ECO:0000256" key="6">
    <source>
        <dbReference type="ARBA" id="ARBA00022801"/>
    </source>
</evidence>
<evidence type="ECO:0000256" key="7">
    <source>
        <dbReference type="ARBA" id="ARBA00023242"/>
    </source>
</evidence>
<dbReference type="PANTHER" id="PTHR22930">
    <property type="match status" value="1"/>
</dbReference>
<comment type="caution">
    <text evidence="9">The sequence shown here is derived from an EMBL/GenBank/DDBJ whole genome shotgun (WGS) entry which is preliminary data.</text>
</comment>
<reference evidence="9 10" key="1">
    <citation type="journal article" date="2016" name="Nat. Commun.">
        <title>Extremotolerant tardigrade genome and improved radiotolerance of human cultured cells by tardigrade-unique protein.</title>
        <authorList>
            <person name="Hashimoto T."/>
            <person name="Horikawa D.D."/>
            <person name="Saito Y."/>
            <person name="Kuwahara H."/>
            <person name="Kozuka-Hata H."/>
            <person name="Shin-I T."/>
            <person name="Minakuchi Y."/>
            <person name="Ohishi K."/>
            <person name="Motoyama A."/>
            <person name="Aizu T."/>
            <person name="Enomoto A."/>
            <person name="Kondo K."/>
            <person name="Tanaka S."/>
            <person name="Hara Y."/>
            <person name="Koshikawa S."/>
            <person name="Sagara H."/>
            <person name="Miura T."/>
            <person name="Yokobori S."/>
            <person name="Miyagawa K."/>
            <person name="Suzuki Y."/>
            <person name="Kubo T."/>
            <person name="Oyama M."/>
            <person name="Kohara Y."/>
            <person name="Fujiyama A."/>
            <person name="Arakawa K."/>
            <person name="Katayama T."/>
            <person name="Toyoda A."/>
            <person name="Kunieda T."/>
        </authorList>
    </citation>
    <scope>NUCLEOTIDE SEQUENCE [LARGE SCALE GENOMIC DNA]</scope>
    <source>
        <strain evidence="9 10">YOKOZUNA-1</strain>
    </source>
</reference>
<accession>A0A1D1VSE3</accession>
<evidence type="ECO:0000256" key="5">
    <source>
        <dbReference type="ARBA" id="ARBA00022723"/>
    </source>
</evidence>
<protein>
    <recommendedName>
        <fullName evidence="8">DDE Tnp4 domain-containing protein</fullName>
    </recommendedName>
</protein>
<keyword evidence="6" id="KW-0378">Hydrolase</keyword>
<sequence length="411" mass="46953">MASSHEKQRIVADLETLIVAEEVVSLLCDDYDELPPTEDAENLTSPRNILSLISATRCLLPRTEVPKSKDFFHNVLLKLDNDRWRQEVRMSKESFRNLLRLISRHPVFQNNFRHQQARPVYQLVVFLHRLGCEGTPVGKIARHFGISEGSVELYCERCLKAILSLEKKYVTWPNKEQKSRMKQRILTQSGFPNCIGFADGTIIVLAKKPSLGGSAYFSHKNKYGISALIVCDDQRRILHVNAGFCGAAHDNRVYRHSKLNSSDRSFFEAGEYLLTDSGFAVSEHIIPCYKKPAAERMDKEKFNKILASARVVNEHCIGMVKGRFPSLRSLNFPVRTVKEHKKVILYTRACVVLHNFLLGDLYDSDWGKETDKDMNGFPETTRETGPVNAIERREQVKRIVLENNGYFYTGA</sequence>
<comment type="cofactor">
    <cofactor evidence="1">
        <name>a divalent metal cation</name>
        <dbReference type="ChEBI" id="CHEBI:60240"/>
    </cofactor>
</comment>
<comment type="similarity">
    <text evidence="3">Belongs to the HARBI1 family.</text>
</comment>
<dbReference type="GO" id="GO:0005634">
    <property type="term" value="C:nucleus"/>
    <property type="evidence" value="ECO:0007669"/>
    <property type="project" value="UniProtKB-SubCell"/>
</dbReference>
<feature type="domain" description="DDE Tnp4" evidence="8">
    <location>
        <begin position="199"/>
        <end position="355"/>
    </location>
</feature>
<keyword evidence="7" id="KW-0539">Nucleus</keyword>
<proteinExistence type="inferred from homology"/>
<keyword evidence="5" id="KW-0479">Metal-binding</keyword>
<evidence type="ECO:0000256" key="1">
    <source>
        <dbReference type="ARBA" id="ARBA00001968"/>
    </source>
</evidence>
<dbReference type="Proteomes" id="UP000186922">
    <property type="component" value="Unassembled WGS sequence"/>
</dbReference>
<keyword evidence="10" id="KW-1185">Reference proteome</keyword>
<evidence type="ECO:0000313" key="9">
    <source>
        <dbReference type="EMBL" id="GAV02648.1"/>
    </source>
</evidence>
<dbReference type="GO" id="GO:0016787">
    <property type="term" value="F:hydrolase activity"/>
    <property type="evidence" value="ECO:0007669"/>
    <property type="project" value="UniProtKB-KW"/>
</dbReference>
<name>A0A1D1VSE3_RAMVA</name>
<dbReference type="Pfam" id="PF13359">
    <property type="entry name" value="DDE_Tnp_4"/>
    <property type="match status" value="1"/>
</dbReference>
<dbReference type="EMBL" id="BDGG01000008">
    <property type="protein sequence ID" value="GAV02648.1"/>
    <property type="molecule type" value="Genomic_DNA"/>
</dbReference>
<evidence type="ECO:0000313" key="10">
    <source>
        <dbReference type="Proteomes" id="UP000186922"/>
    </source>
</evidence>
<dbReference type="OrthoDB" id="7788538at2759"/>
<dbReference type="PANTHER" id="PTHR22930:SF85">
    <property type="entry name" value="GH03217P-RELATED"/>
    <property type="match status" value="1"/>
</dbReference>
<evidence type="ECO:0000259" key="8">
    <source>
        <dbReference type="Pfam" id="PF13359"/>
    </source>
</evidence>